<reference evidence="1 2" key="1">
    <citation type="submission" date="2018-04" db="EMBL/GenBank/DDBJ databases">
        <title>The genome of golden apple snail Pomacea canaliculata provides insight into stress tolerance and invasive adaptation.</title>
        <authorList>
            <person name="Liu C."/>
            <person name="Liu B."/>
            <person name="Ren Y."/>
            <person name="Zhang Y."/>
            <person name="Wang H."/>
            <person name="Li S."/>
            <person name="Jiang F."/>
            <person name="Yin L."/>
            <person name="Zhang G."/>
            <person name="Qian W."/>
            <person name="Fan W."/>
        </authorList>
    </citation>
    <scope>NUCLEOTIDE SEQUENCE [LARGE SCALE GENOMIC DNA]</scope>
    <source>
        <strain evidence="1">SZHN2017</strain>
        <tissue evidence="1">Muscle</tissue>
    </source>
</reference>
<dbReference type="Proteomes" id="UP000245119">
    <property type="component" value="Linkage Group LG11"/>
</dbReference>
<protein>
    <submittedName>
        <fullName evidence="1">Uncharacterized protein</fullName>
    </submittedName>
</protein>
<comment type="caution">
    <text evidence="1">The sequence shown here is derived from an EMBL/GenBank/DDBJ whole genome shotgun (WGS) entry which is preliminary data.</text>
</comment>
<dbReference type="OrthoDB" id="6216659at2759"/>
<dbReference type="EMBL" id="PZQS01000011">
    <property type="protein sequence ID" value="PVD21797.1"/>
    <property type="molecule type" value="Genomic_DNA"/>
</dbReference>
<dbReference type="AlphaFoldDB" id="A0A2T7NKU6"/>
<evidence type="ECO:0000313" key="1">
    <source>
        <dbReference type="EMBL" id="PVD21797.1"/>
    </source>
</evidence>
<accession>A0A2T7NKU6</accession>
<proteinExistence type="predicted"/>
<sequence length="614" mass="69941">MYPKMHEAFYFVPPIYFNKTLYKKETVAGEEVYIPQKSSPGDISHDRAMQHVLNCLRQIAEQGQEQMFVLTQFQYRDYLPNLPEDAKCFDFLIVHRKHGVVIGVVKAVSDKKDKTKKDEQTTDKSILTQIAEAVKQLNYADQMIRSISPDLSKKLRRCFGPEGLSDPTEMCLCSEHLADENEMLDDKAVSNIRQIWKWTTSDTDGVDMSRELHLDLVARLCGPSTQSSLQVPEGYEGFKLPKTLADAVSLTGDLYQRSMLDQDMIELLNHRTVFLAGTPNTGKTRMLTLVGRKCLIDGYTIFIIKDSSSKNDAFLSQYLKKQSTEDRIVDEECDFKSQNQRQKCIERIIKEKGDKTCILVDVAHLKGKHVDQFCENLQKKIKPDLFLWVSCNEGTCPPLGVGRRVKKILNCPPAVMREVAKAKVYSTTDVNADDKNEYLLPTDGPPVVYVPHTVSCNCLVHNCEKCGRAVGEFLSENLLNCRKDESRSGTDEFSPLRFEDCLILFEEDFNITKENNFLKGLVTFHINVDVVNKEESIVAANDDSVLAMSVSQMQRCRMKRKIVVYVESYVRVAKDKENKQRALTSCTSQLILVQPTIENNSFFTRIKSFAFQND</sequence>
<organism evidence="1 2">
    <name type="scientific">Pomacea canaliculata</name>
    <name type="common">Golden apple snail</name>
    <dbReference type="NCBI Taxonomy" id="400727"/>
    <lineage>
        <taxon>Eukaryota</taxon>
        <taxon>Metazoa</taxon>
        <taxon>Spiralia</taxon>
        <taxon>Lophotrochozoa</taxon>
        <taxon>Mollusca</taxon>
        <taxon>Gastropoda</taxon>
        <taxon>Caenogastropoda</taxon>
        <taxon>Architaenioglossa</taxon>
        <taxon>Ampullarioidea</taxon>
        <taxon>Ampullariidae</taxon>
        <taxon>Pomacea</taxon>
    </lineage>
</organism>
<keyword evidence="2" id="KW-1185">Reference proteome</keyword>
<name>A0A2T7NKU6_POMCA</name>
<evidence type="ECO:0000313" key="2">
    <source>
        <dbReference type="Proteomes" id="UP000245119"/>
    </source>
</evidence>
<gene>
    <name evidence="1" type="ORF">C0Q70_17598</name>
</gene>